<sequence length="243" mass="27015">MRSLLVIIVLMLTAPVFALEPALDLQDSLVTDSLSKISLANDVDTNTIVNTNKVESVDAGISQNLDSVDVINPYYPSGFTIEAAYAGPTILQLRLFGGRENPHELFKNKWISFGFAFGYLDIDFQRGFISDDCLFMLLISLMGRTETFESFWVVLASVVNGNTYLSLTENARIGLFETHHFVDYLFSGLSSSYGWEFGWSQAMGVRFVLSKSAYLDLGGHVEITNQRFLFGAFVQLGIFGGHK</sequence>
<proteinExistence type="predicted"/>
<feature type="signal peptide" evidence="1">
    <location>
        <begin position="1"/>
        <end position="18"/>
    </location>
</feature>
<dbReference type="KEGG" id="fsu:Fisuc_1262"/>
<dbReference type="STRING" id="59374.FSU_1725"/>
<dbReference type="KEGG" id="fsc:FSU_1725"/>
<dbReference type="OrthoDB" id="9780802at2"/>
<keyword evidence="5" id="KW-1185">Reference proteome</keyword>
<evidence type="ECO:0000256" key="1">
    <source>
        <dbReference type="SAM" id="SignalP"/>
    </source>
</evidence>
<accession>C9RQM7</accession>
<evidence type="ECO:0008006" key="6">
    <source>
        <dbReference type="Google" id="ProtNLM"/>
    </source>
</evidence>
<dbReference type="EMBL" id="CP002158">
    <property type="protein sequence ID" value="ADL27302.1"/>
    <property type="molecule type" value="Genomic_DNA"/>
</dbReference>
<dbReference type="HOGENOM" id="CLU_1141240_0_0_0"/>
<evidence type="ECO:0000313" key="2">
    <source>
        <dbReference type="EMBL" id="ACX74863.1"/>
    </source>
</evidence>
<dbReference type="PATRIC" id="fig|59374.8.peg.1665"/>
<dbReference type="RefSeq" id="WP_014545979.1">
    <property type="nucleotide sequence ID" value="NC_013410.1"/>
</dbReference>
<reference evidence="4" key="2">
    <citation type="submission" date="2010-08" db="EMBL/GenBank/DDBJ databases">
        <title>Complete sequence of Fibrobacter succinogenes subsp. succinogenes S85.</title>
        <authorList>
            <person name="Durkin A.S."/>
            <person name="Nelson K.E."/>
            <person name="Morrison M."/>
            <person name="Forsberg C.W."/>
            <person name="Wilson D.B."/>
            <person name="Russell J.B."/>
            <person name="Cann I.K.O."/>
            <person name="Mackie R.I."/>
            <person name="White B.A."/>
        </authorList>
    </citation>
    <scope>NUCLEOTIDE SEQUENCE [LARGE SCALE GENOMIC DNA]</scope>
    <source>
        <strain evidence="4">ATCC 19169 / S85</strain>
    </source>
</reference>
<dbReference type="Proteomes" id="UP000000517">
    <property type="component" value="Chromosome"/>
</dbReference>
<protein>
    <recommendedName>
        <fullName evidence="6">Outer membrane protein beta-barrel domain-containing protein</fullName>
    </recommendedName>
</protein>
<reference evidence="3" key="3">
    <citation type="submission" date="2010-08" db="EMBL/GenBank/DDBJ databases">
        <authorList>
            <person name="Durkin A.S."/>
            <person name="Nelson K.E."/>
            <person name="Morrison M."/>
            <person name="Forsberg C.W."/>
            <person name="Wilson D.B."/>
            <person name="Russell J.B."/>
            <person name="Cann I.K.O."/>
            <person name="Mackie R.I."/>
            <person name="White B.A."/>
        </authorList>
    </citation>
    <scope>NUCLEOTIDE SEQUENCE</scope>
    <source>
        <strain evidence="3">S85</strain>
    </source>
</reference>
<name>C9RQM7_FIBSS</name>
<dbReference type="EMBL" id="CP001792">
    <property type="protein sequence ID" value="ACX74863.1"/>
    <property type="molecule type" value="Genomic_DNA"/>
</dbReference>
<gene>
    <name evidence="2" type="ordered locus">Fisuc_1262</name>
    <name evidence="3" type="ordered locus">FSU_1725</name>
</gene>
<keyword evidence="1" id="KW-0732">Signal</keyword>
<dbReference type="AlphaFoldDB" id="C9RQM7"/>
<dbReference type="Proteomes" id="UP000001497">
    <property type="component" value="Chromosome"/>
</dbReference>
<reference evidence="2 5" key="1">
    <citation type="submission" date="2009-10" db="EMBL/GenBank/DDBJ databases">
        <title>Complete sequence of Fibrobacter succinogenes subsp. succinogenes S85.</title>
        <authorList>
            <consortium name="US DOE Joint Genome Institute"/>
            <person name="Lucas S."/>
            <person name="Copeland A."/>
            <person name="Lapidus A."/>
            <person name="Glavina del Rio T."/>
            <person name="Tice H."/>
            <person name="Bruce D."/>
            <person name="Goodwin L."/>
            <person name="Pitluck S."/>
            <person name="Chertkov O."/>
            <person name="Detter J.C."/>
            <person name="Han C."/>
            <person name="Tapia R."/>
            <person name="Larimer F."/>
            <person name="Land M."/>
            <person name="Hauser L."/>
            <person name="Kyrpides N."/>
            <person name="Mikhailova N."/>
            <person name="Weimer P.J."/>
            <person name="Stevenson D.M."/>
            <person name="Boyum J."/>
            <person name="Brumm P.I."/>
            <person name="Mead D."/>
        </authorList>
    </citation>
    <scope>NUCLEOTIDE SEQUENCE [LARGE SCALE GENOMIC DNA]</scope>
    <source>
        <strain evidence="5">ATCC 19169 / S85</strain>
        <strain evidence="2">S85</strain>
    </source>
</reference>
<evidence type="ECO:0000313" key="5">
    <source>
        <dbReference type="Proteomes" id="UP000001497"/>
    </source>
</evidence>
<evidence type="ECO:0000313" key="3">
    <source>
        <dbReference type="EMBL" id="ADL27302.1"/>
    </source>
</evidence>
<feature type="chain" id="PRO_5003000361" description="Outer membrane protein beta-barrel domain-containing protein" evidence="1">
    <location>
        <begin position="19"/>
        <end position="243"/>
    </location>
</feature>
<organism evidence="3 4">
    <name type="scientific">Fibrobacter succinogenes (strain ATCC 19169 / S85)</name>
    <dbReference type="NCBI Taxonomy" id="59374"/>
    <lineage>
        <taxon>Bacteria</taxon>
        <taxon>Pseudomonadati</taxon>
        <taxon>Fibrobacterota</taxon>
        <taxon>Fibrobacteria</taxon>
        <taxon>Fibrobacterales</taxon>
        <taxon>Fibrobacteraceae</taxon>
        <taxon>Fibrobacter</taxon>
    </lineage>
</organism>
<evidence type="ECO:0000313" key="4">
    <source>
        <dbReference type="Proteomes" id="UP000000517"/>
    </source>
</evidence>